<dbReference type="Proteomes" id="UP001208570">
    <property type="component" value="Unassembled WGS sequence"/>
</dbReference>
<keyword evidence="2" id="KW-1185">Reference proteome</keyword>
<proteinExistence type="predicted"/>
<dbReference type="PANTHER" id="PTHR42899">
    <property type="entry name" value="SPERMATOGENESIS-ASSOCIATED PROTEIN 20"/>
    <property type="match status" value="1"/>
</dbReference>
<evidence type="ECO:0008006" key="3">
    <source>
        <dbReference type="Google" id="ProtNLM"/>
    </source>
</evidence>
<reference evidence="1" key="1">
    <citation type="journal article" date="2023" name="Mol. Biol. Evol.">
        <title>Third-Generation Sequencing Reveals the Adaptive Role of the Epigenome in Three Deep-Sea Polychaetes.</title>
        <authorList>
            <person name="Perez M."/>
            <person name="Aroh O."/>
            <person name="Sun Y."/>
            <person name="Lan Y."/>
            <person name="Juniper S.K."/>
            <person name="Young C.R."/>
            <person name="Angers B."/>
            <person name="Qian P.Y."/>
        </authorList>
    </citation>
    <scope>NUCLEOTIDE SEQUENCE</scope>
    <source>
        <strain evidence="1">P08H-3</strain>
    </source>
</reference>
<protein>
    <recommendedName>
        <fullName evidence="3">Thioredoxin domain-containing protein</fullName>
    </recommendedName>
</protein>
<dbReference type="InterPro" id="IPR024705">
    <property type="entry name" value="Ssp411"/>
</dbReference>
<dbReference type="AlphaFoldDB" id="A0AAD9J860"/>
<dbReference type="EMBL" id="JAODUP010000529">
    <property type="protein sequence ID" value="KAK2147913.1"/>
    <property type="molecule type" value="Genomic_DNA"/>
</dbReference>
<evidence type="ECO:0000313" key="2">
    <source>
        <dbReference type="Proteomes" id="UP001208570"/>
    </source>
</evidence>
<comment type="caution">
    <text evidence="1">The sequence shown here is derived from an EMBL/GenBank/DDBJ whole genome shotgun (WGS) entry which is preliminary data.</text>
</comment>
<dbReference type="PANTHER" id="PTHR42899:SF1">
    <property type="entry name" value="SPERMATOGENESIS-ASSOCIATED PROTEIN 20"/>
    <property type="match status" value="1"/>
</dbReference>
<evidence type="ECO:0000313" key="1">
    <source>
        <dbReference type="EMBL" id="KAK2147913.1"/>
    </source>
</evidence>
<organism evidence="1 2">
    <name type="scientific">Paralvinella palmiformis</name>
    <dbReference type="NCBI Taxonomy" id="53620"/>
    <lineage>
        <taxon>Eukaryota</taxon>
        <taxon>Metazoa</taxon>
        <taxon>Spiralia</taxon>
        <taxon>Lophotrochozoa</taxon>
        <taxon>Annelida</taxon>
        <taxon>Polychaeta</taxon>
        <taxon>Sedentaria</taxon>
        <taxon>Canalipalpata</taxon>
        <taxon>Terebellida</taxon>
        <taxon>Terebelliformia</taxon>
        <taxon>Alvinellidae</taxon>
        <taxon>Paralvinella</taxon>
    </lineage>
</organism>
<sequence>MWIRSVRIILVGDPEADDSQALLRCIHSHHLAARTLIFADRHNDGYLYQQLPLLSTVTKIDDKATVYVCKKFTCSAPVNSVKSLDEVLTQQAEVSQ</sequence>
<gene>
    <name evidence="1" type="ORF">LSH36_529g00029</name>
</gene>
<name>A0AAD9J860_9ANNE</name>
<accession>A0AAD9J860</accession>